<gene>
    <name evidence="1" type="ORF">O1611_g2705</name>
</gene>
<sequence length="658" mass="72198">MLTLDESAVLVDHLRITQCNDEGPDHMSILVNTEKPSHAMERSYSETRIPLPPPGKAPDTMARHASPDPPEPSSSFSTQSESSMSSSSAVSMKSTPKSPSSFSDASIYSIQQFPPEIPLQTPQDQSYGADFFAFKSMPVTSTVEPTTVSDPTRPPTDASVSEPSDYPVLSDSAPTAPLTDLLNDGTDDCHMCITNEPELMLSYEEAVVPTLSFGNTSTITSNVDNGDMESDDTDSISDTESIIGEYDPVKEVVTIVGPEYGHLAQRLATILTSGCLTPPLCDFQQLTSRVDYTQRSVQGSPGGNSHSSGTSGGISSSGIPSDASSSNTSPSSSPSGQKRKSSGKGSSDDPGDGEENDGGKNEGRPSKRAKRDKPRYDCPIYRATHMGASSKTRVCTPDGLEFRHVWDHLRKVHLGCETCGKKLDTHKALTTHLFERENDSSKCQQSSVAPPRHDISIGLWLEMIDVYEKKDLNHVEKWIKWWKLLYPNTDDADIPDPRHHDAISLSTADIPKVQVMLHEMWDSNPLLPPLTDEQKQILSVLLSKLLQLSTVAPSRRQPRKPRRVQQQQTPPAAEAEPATAQVNNQNTWEPQLQQQHTPTLIDAGQTMTQAIIQNTYDYNYYPQPNQYNAYYGNPNPQFSFPWSDPNLNPNFGYTLSGG</sequence>
<dbReference type="EMBL" id="JAPUUL010000397">
    <property type="protein sequence ID" value="KAJ8130925.1"/>
    <property type="molecule type" value="Genomic_DNA"/>
</dbReference>
<comment type="caution">
    <text evidence="1">The sequence shown here is derived from an EMBL/GenBank/DDBJ whole genome shotgun (WGS) entry which is preliminary data.</text>
</comment>
<reference evidence="1" key="1">
    <citation type="submission" date="2022-12" db="EMBL/GenBank/DDBJ databases">
        <title>Genome Sequence of Lasiodiplodia mahajangana.</title>
        <authorList>
            <person name="Buettner E."/>
        </authorList>
    </citation>
    <scope>NUCLEOTIDE SEQUENCE</scope>
    <source>
        <strain evidence="1">VT137</strain>
    </source>
</reference>
<evidence type="ECO:0000313" key="2">
    <source>
        <dbReference type="Proteomes" id="UP001153332"/>
    </source>
</evidence>
<accession>A0ACC2JTS9</accession>
<dbReference type="Proteomes" id="UP001153332">
    <property type="component" value="Unassembled WGS sequence"/>
</dbReference>
<organism evidence="1 2">
    <name type="scientific">Lasiodiplodia mahajangana</name>
    <dbReference type="NCBI Taxonomy" id="1108764"/>
    <lineage>
        <taxon>Eukaryota</taxon>
        <taxon>Fungi</taxon>
        <taxon>Dikarya</taxon>
        <taxon>Ascomycota</taxon>
        <taxon>Pezizomycotina</taxon>
        <taxon>Dothideomycetes</taxon>
        <taxon>Dothideomycetes incertae sedis</taxon>
        <taxon>Botryosphaeriales</taxon>
        <taxon>Botryosphaeriaceae</taxon>
        <taxon>Lasiodiplodia</taxon>
    </lineage>
</organism>
<evidence type="ECO:0000313" key="1">
    <source>
        <dbReference type="EMBL" id="KAJ8130925.1"/>
    </source>
</evidence>
<keyword evidence="2" id="KW-1185">Reference proteome</keyword>
<protein>
    <submittedName>
        <fullName evidence="1">Uncharacterized protein</fullName>
    </submittedName>
</protein>
<proteinExistence type="predicted"/>
<name>A0ACC2JTS9_9PEZI</name>